<dbReference type="EMBL" id="PPEL01000038">
    <property type="protein sequence ID" value="PNV65267.1"/>
    <property type="molecule type" value="Genomic_DNA"/>
</dbReference>
<feature type="transmembrane region" description="Helical" evidence="1">
    <location>
        <begin position="42"/>
        <end position="66"/>
    </location>
</feature>
<organism evidence="2 3">
    <name type="scientific">Rubneribacter badeniensis</name>
    <dbReference type="NCBI Taxonomy" id="2070688"/>
    <lineage>
        <taxon>Bacteria</taxon>
        <taxon>Bacillati</taxon>
        <taxon>Actinomycetota</taxon>
        <taxon>Coriobacteriia</taxon>
        <taxon>Eggerthellales</taxon>
        <taxon>Eggerthellaceae</taxon>
        <taxon>Rubneribacter</taxon>
    </lineage>
</organism>
<name>A0A2K2U4M6_9ACTN</name>
<dbReference type="RefSeq" id="WP_103262941.1">
    <property type="nucleotide sequence ID" value="NZ_PPEL01000038.1"/>
</dbReference>
<proteinExistence type="predicted"/>
<keyword evidence="1" id="KW-1133">Transmembrane helix</keyword>
<keyword evidence="1" id="KW-0472">Membrane</keyword>
<keyword evidence="3" id="KW-1185">Reference proteome</keyword>
<comment type="caution">
    <text evidence="2">The sequence shown here is derived from an EMBL/GenBank/DDBJ whole genome shotgun (WGS) entry which is preliminary data.</text>
</comment>
<keyword evidence="2" id="KW-0132">Cell division</keyword>
<keyword evidence="2" id="KW-0131">Cell cycle</keyword>
<dbReference type="GO" id="GO:0051301">
    <property type="term" value="P:cell division"/>
    <property type="evidence" value="ECO:0007669"/>
    <property type="project" value="UniProtKB-KW"/>
</dbReference>
<evidence type="ECO:0000313" key="2">
    <source>
        <dbReference type="EMBL" id="PNV65267.1"/>
    </source>
</evidence>
<dbReference type="Proteomes" id="UP000236488">
    <property type="component" value="Unassembled WGS sequence"/>
</dbReference>
<keyword evidence="1" id="KW-0812">Transmembrane</keyword>
<sequence length="154" mass="15905">MSAQPAYSQYPERSFERAPRERIDVVVGRGSRTQAPTLSPGIVFLAKMAAVVLVAVALVAFARIGLASATLSATMQANELSQQIGDARSQGAQLEVSQSALSNPTTVKQRAGKLGMAAPESSGVIELEEDVVATDDSGALSLSQSVENASGSKA</sequence>
<gene>
    <name evidence="2" type="ORF">C2L80_07375</name>
</gene>
<reference evidence="2 3" key="1">
    <citation type="journal article" date="2018" name="Int. J. Syst. Evol. Microbiol.">
        <title>Rubneribacter badeniensis gen. nov., sp. nov. and Enteroscipio rubneri gen. nov., sp. nov., new members of the Eggerthellaceae isolated from human faeces.</title>
        <authorList>
            <person name="Danylec N."/>
            <person name="Gobl A."/>
            <person name="Stoll D.A."/>
            <person name="Hetzer B."/>
            <person name="Kulling S.E."/>
            <person name="Huch M."/>
        </authorList>
    </citation>
    <scope>NUCLEOTIDE SEQUENCE [LARGE SCALE GENOMIC DNA]</scope>
    <source>
        <strain evidence="2 3">ResAG-85</strain>
    </source>
</reference>
<dbReference type="AlphaFoldDB" id="A0A2K2U4M6"/>
<evidence type="ECO:0000256" key="1">
    <source>
        <dbReference type="SAM" id="Phobius"/>
    </source>
</evidence>
<accession>A0A2K2U4M6</accession>
<protein>
    <submittedName>
        <fullName evidence="2">Cell division protein FtsL</fullName>
    </submittedName>
</protein>
<evidence type="ECO:0000313" key="3">
    <source>
        <dbReference type="Proteomes" id="UP000236488"/>
    </source>
</evidence>